<proteinExistence type="predicted"/>
<dbReference type="EMBL" id="CP001043">
    <property type="protein sequence ID" value="ACC71087.1"/>
    <property type="molecule type" value="Genomic_DNA"/>
</dbReference>
<dbReference type="KEGG" id="bph:Bphy_1908"/>
<keyword evidence="2" id="KW-1185">Reference proteome</keyword>
<dbReference type="AlphaFoldDB" id="B2JD31"/>
<evidence type="ECO:0000313" key="1">
    <source>
        <dbReference type="EMBL" id="ACC71087.1"/>
    </source>
</evidence>
<organism evidence="1 2">
    <name type="scientific">Paraburkholderia phymatum (strain DSM 17167 / CIP 108236 / LMG 21445 / STM815)</name>
    <name type="common">Burkholderia phymatum</name>
    <dbReference type="NCBI Taxonomy" id="391038"/>
    <lineage>
        <taxon>Bacteria</taxon>
        <taxon>Pseudomonadati</taxon>
        <taxon>Pseudomonadota</taxon>
        <taxon>Betaproteobacteria</taxon>
        <taxon>Burkholderiales</taxon>
        <taxon>Burkholderiaceae</taxon>
        <taxon>Paraburkholderia</taxon>
    </lineage>
</organism>
<sequence length="78" mass="8545">MLKLARSIGRTIASVAGLSTTGAPRVGTSKYMPHIGAKEQERAKRCWMSEFMECGEGLTRYRSLRSAPTLCQSAKPRA</sequence>
<reference evidence="2" key="1">
    <citation type="journal article" date="2014" name="Stand. Genomic Sci.">
        <title>Complete genome sequence of Burkholderia phymatum STM815(T), a broad host range and efficient nitrogen-fixing symbiont of Mimosa species.</title>
        <authorList>
            <person name="Moulin L."/>
            <person name="Klonowska A."/>
            <person name="Caroline B."/>
            <person name="Booth K."/>
            <person name="Vriezen J.A."/>
            <person name="Melkonian R."/>
            <person name="James E.K."/>
            <person name="Young J.P."/>
            <person name="Bena G."/>
            <person name="Hauser L."/>
            <person name="Land M."/>
            <person name="Kyrpides N."/>
            <person name="Bruce D."/>
            <person name="Chain P."/>
            <person name="Copeland A."/>
            <person name="Pitluck S."/>
            <person name="Woyke T."/>
            <person name="Lizotte-Waniewski M."/>
            <person name="Bristow J."/>
            <person name="Riley M."/>
        </authorList>
    </citation>
    <scope>NUCLEOTIDE SEQUENCE [LARGE SCALE GENOMIC DNA]</scope>
    <source>
        <strain evidence="2">DSM 17167 / CIP 108236 / LMG 21445 / STM815</strain>
    </source>
</reference>
<dbReference type="HOGENOM" id="CLU_2615217_0_0_4"/>
<dbReference type="OrthoDB" id="9115477at2"/>
<evidence type="ECO:0000313" key="2">
    <source>
        <dbReference type="Proteomes" id="UP000001192"/>
    </source>
</evidence>
<dbReference type="RefSeq" id="WP_012401297.1">
    <property type="nucleotide sequence ID" value="NC_010622.1"/>
</dbReference>
<dbReference type="STRING" id="391038.Bphy_1908"/>
<protein>
    <submittedName>
        <fullName evidence="1">Uncharacterized protein</fullName>
    </submittedName>
</protein>
<gene>
    <name evidence="1" type="ordered locus">Bphy_1908</name>
</gene>
<dbReference type="Proteomes" id="UP000001192">
    <property type="component" value="Chromosome 1"/>
</dbReference>
<accession>B2JD31</accession>
<name>B2JD31_PARP8</name>